<evidence type="ECO:0000313" key="3">
    <source>
        <dbReference type="EMBL" id="RAQ30779.1"/>
    </source>
</evidence>
<feature type="domain" description="WCX" evidence="2">
    <location>
        <begin position="261"/>
        <end position="321"/>
    </location>
</feature>
<comment type="caution">
    <text evidence="3">The sequence shown here is derived from an EMBL/GenBank/DDBJ whole genome shotgun (WGS) entry which is preliminary data.</text>
</comment>
<dbReference type="AlphaFoldDB" id="A0A328UHS6"/>
<dbReference type="PANTHER" id="PTHR34580">
    <property type="match status" value="1"/>
</dbReference>
<dbReference type="EMBL" id="QLYR01000001">
    <property type="protein sequence ID" value="RAQ30779.1"/>
    <property type="molecule type" value="Genomic_DNA"/>
</dbReference>
<sequence>MDNLEPKKLALIRILQIFEKYSDCDHPLTQEDIARRLEQEYGINIERKAVSRNISLLKEAGIGIESRRAGSYLDSRRFESAELRMLIDGVLCSKYITAKHSADLIDRLCGLSNQYFRSHVKNIYSVNEWCKTENQALFYNIEIIDDAIELGKQITFDYNKYGLDKKLHKSAFHTASPYQLLLHNQRYYLMARNERWKDVAFYRLDRITSIKLTGRPLVPLQSVKGYETGVDYRELSTGLPYMFNDKPQPVELIADGCIIDQVIDWFGTDISLRPLDGGRVMVSLRASLQAMEHWATQYINHVEVIAPKELRDKITESLQHAVKKYLGEQRHE</sequence>
<dbReference type="InterPro" id="IPR026881">
    <property type="entry name" value="WYL_dom"/>
</dbReference>
<keyword evidence="4" id="KW-1185">Reference proteome</keyword>
<evidence type="ECO:0000313" key="4">
    <source>
        <dbReference type="Proteomes" id="UP000249377"/>
    </source>
</evidence>
<reference evidence="3 4" key="1">
    <citation type="submission" date="2018-06" db="EMBL/GenBank/DDBJ databases">
        <title>Noncontiguous genome sequence of Ruminococcaceae bacterium ASD2818.</title>
        <authorList>
            <person name="Chaplin A.V."/>
            <person name="Sokolova S.R."/>
            <person name="Kochetkova T.O."/>
            <person name="Goltsov A.Y."/>
            <person name="Trofimov D.Y."/>
            <person name="Efimov B.A."/>
        </authorList>
    </citation>
    <scope>NUCLEOTIDE SEQUENCE [LARGE SCALE GENOMIC DNA]</scope>
    <source>
        <strain evidence="3 4">ASD2818</strain>
    </source>
</reference>
<dbReference type="Proteomes" id="UP000249377">
    <property type="component" value="Unassembled WGS sequence"/>
</dbReference>
<evidence type="ECO:0000259" key="1">
    <source>
        <dbReference type="Pfam" id="PF13280"/>
    </source>
</evidence>
<dbReference type="InterPro" id="IPR057727">
    <property type="entry name" value="WCX_dom"/>
</dbReference>
<gene>
    <name evidence="3" type="ORF">DPQ25_04680</name>
</gene>
<dbReference type="RefSeq" id="WP_112331973.1">
    <property type="nucleotide sequence ID" value="NZ_JADPHD010000004.1"/>
</dbReference>
<evidence type="ECO:0000259" key="2">
    <source>
        <dbReference type="Pfam" id="PF25583"/>
    </source>
</evidence>
<dbReference type="Pfam" id="PF13280">
    <property type="entry name" value="WYL"/>
    <property type="match status" value="1"/>
</dbReference>
<accession>A0A328UHS6</accession>
<feature type="domain" description="WYL" evidence="1">
    <location>
        <begin position="141"/>
        <end position="211"/>
    </location>
</feature>
<dbReference type="InterPro" id="IPR051534">
    <property type="entry name" value="CBASS_pafABC_assoc_protein"/>
</dbReference>
<dbReference type="PROSITE" id="PS52050">
    <property type="entry name" value="WYL"/>
    <property type="match status" value="1"/>
</dbReference>
<protein>
    <submittedName>
        <fullName evidence="3">WYL domain-containing protein</fullName>
    </submittedName>
</protein>
<proteinExistence type="predicted"/>
<organism evidence="3 4">
    <name type="scientific">Hydrogeniiclostridium mannosilyticum</name>
    <dbReference type="NCBI Taxonomy" id="2764322"/>
    <lineage>
        <taxon>Bacteria</taxon>
        <taxon>Bacillati</taxon>
        <taxon>Bacillota</taxon>
        <taxon>Clostridia</taxon>
        <taxon>Eubacteriales</taxon>
        <taxon>Acutalibacteraceae</taxon>
        <taxon>Hydrogeniiclostridium</taxon>
    </lineage>
</organism>
<dbReference type="PANTHER" id="PTHR34580:SF1">
    <property type="entry name" value="PROTEIN PAFC"/>
    <property type="match status" value="1"/>
</dbReference>
<dbReference type="Pfam" id="PF25583">
    <property type="entry name" value="WCX"/>
    <property type="match status" value="1"/>
</dbReference>
<name>A0A328UHS6_9FIRM</name>